<keyword evidence="2" id="KW-1185">Reference proteome</keyword>
<sequence length="89" mass="10003">MPPITGSNILVIGGYWPPPRGMFTSRLPRPISPVWKRRSKIDIAVPNAQIEGYTVDVSVDDAESRLEKLFAEVTTAKGRPLDHIVYTRR</sequence>
<gene>
    <name evidence="1" type="ORF">N7515_000350</name>
</gene>
<dbReference type="RefSeq" id="XP_056526260.1">
    <property type="nucleotide sequence ID" value="XM_056661094.1"/>
</dbReference>
<protein>
    <submittedName>
        <fullName evidence="1">Short chain dehydrogenase/reductase family oxidoreductase</fullName>
    </submittedName>
</protein>
<evidence type="ECO:0000313" key="1">
    <source>
        <dbReference type="EMBL" id="KAJ5145786.1"/>
    </source>
</evidence>
<proteinExistence type="predicted"/>
<dbReference type="EMBL" id="JAPQKL010000001">
    <property type="protein sequence ID" value="KAJ5145786.1"/>
    <property type="molecule type" value="Genomic_DNA"/>
</dbReference>
<name>A0A9W9HFD0_9EURO</name>
<accession>A0A9W9HFD0</accession>
<dbReference type="GeneID" id="81400264"/>
<dbReference type="OrthoDB" id="294295at2759"/>
<reference evidence="1" key="1">
    <citation type="submission" date="2022-11" db="EMBL/GenBank/DDBJ databases">
        <authorList>
            <person name="Petersen C."/>
        </authorList>
    </citation>
    <scope>NUCLEOTIDE SEQUENCE</scope>
    <source>
        <strain evidence="1">IBT 22155</strain>
    </source>
</reference>
<organism evidence="1 2">
    <name type="scientific">Penicillium bovifimosum</name>
    <dbReference type="NCBI Taxonomy" id="126998"/>
    <lineage>
        <taxon>Eukaryota</taxon>
        <taxon>Fungi</taxon>
        <taxon>Dikarya</taxon>
        <taxon>Ascomycota</taxon>
        <taxon>Pezizomycotina</taxon>
        <taxon>Eurotiomycetes</taxon>
        <taxon>Eurotiomycetidae</taxon>
        <taxon>Eurotiales</taxon>
        <taxon>Aspergillaceae</taxon>
        <taxon>Penicillium</taxon>
    </lineage>
</organism>
<reference evidence="1" key="2">
    <citation type="journal article" date="2023" name="IMA Fungus">
        <title>Comparative genomic study of the Penicillium genus elucidates a diverse pangenome and 15 lateral gene transfer events.</title>
        <authorList>
            <person name="Petersen C."/>
            <person name="Sorensen T."/>
            <person name="Nielsen M.R."/>
            <person name="Sondergaard T.E."/>
            <person name="Sorensen J.L."/>
            <person name="Fitzpatrick D.A."/>
            <person name="Frisvad J.C."/>
            <person name="Nielsen K.L."/>
        </authorList>
    </citation>
    <scope>NUCLEOTIDE SEQUENCE</scope>
    <source>
        <strain evidence="1">IBT 22155</strain>
    </source>
</reference>
<comment type="caution">
    <text evidence="1">The sequence shown here is derived from an EMBL/GenBank/DDBJ whole genome shotgun (WGS) entry which is preliminary data.</text>
</comment>
<dbReference type="AlphaFoldDB" id="A0A9W9HFD0"/>
<evidence type="ECO:0000313" key="2">
    <source>
        <dbReference type="Proteomes" id="UP001149079"/>
    </source>
</evidence>
<dbReference type="Proteomes" id="UP001149079">
    <property type="component" value="Unassembled WGS sequence"/>
</dbReference>